<dbReference type="KEGG" id="pna:Pnap_0437"/>
<dbReference type="SUPFAM" id="SSF52172">
    <property type="entry name" value="CheY-like"/>
    <property type="match status" value="2"/>
</dbReference>
<evidence type="ECO:0000259" key="25">
    <source>
        <dbReference type="PROSITE" id="PS50894"/>
    </source>
</evidence>
<evidence type="ECO:0000256" key="9">
    <source>
        <dbReference type="ARBA" id="ARBA00022741"/>
    </source>
</evidence>
<comment type="subcellular location">
    <subcellularLocation>
        <location evidence="2">Cell membrane</location>
        <topology evidence="2">Multi-pass membrane protein</topology>
    </subcellularLocation>
</comment>
<dbReference type="SUPFAM" id="SSF103190">
    <property type="entry name" value="Sensory domain-like"/>
    <property type="match status" value="1"/>
</dbReference>
<feature type="domain" description="HPt" evidence="25">
    <location>
        <begin position="1030"/>
        <end position="1124"/>
    </location>
</feature>
<keyword evidence="15 21" id="KW-0472">Membrane</keyword>
<dbReference type="InterPro" id="IPR005467">
    <property type="entry name" value="His_kinase_dom"/>
</dbReference>
<organism evidence="26 27">
    <name type="scientific">Polaromonas naphthalenivorans (strain CJ2)</name>
    <dbReference type="NCBI Taxonomy" id="365044"/>
    <lineage>
        <taxon>Bacteria</taxon>
        <taxon>Pseudomonadati</taxon>
        <taxon>Pseudomonadota</taxon>
        <taxon>Betaproteobacteria</taxon>
        <taxon>Burkholderiales</taxon>
        <taxon>Comamonadaceae</taxon>
        <taxon>Polaromonas</taxon>
    </lineage>
</organism>
<comment type="function">
    <text evidence="16">Member of the two-component regulatory system BvgS/BvgA. Phosphorylates BvgA via a four-step phosphorelay in response to environmental signals.</text>
</comment>
<dbReference type="EC" id="2.7.13.3" evidence="3"/>
<dbReference type="InterPro" id="IPR033479">
    <property type="entry name" value="dCache_1"/>
</dbReference>
<dbReference type="CDD" id="cd17546">
    <property type="entry name" value="REC_hyHK_CKI1_RcsC-like"/>
    <property type="match status" value="2"/>
</dbReference>
<dbReference type="Proteomes" id="UP000000644">
    <property type="component" value="Chromosome"/>
</dbReference>
<dbReference type="Gene3D" id="1.10.287.130">
    <property type="match status" value="1"/>
</dbReference>
<evidence type="ECO:0000256" key="6">
    <source>
        <dbReference type="ARBA" id="ARBA00022679"/>
    </source>
</evidence>
<dbReference type="SUPFAM" id="SSF47384">
    <property type="entry name" value="Homodimeric domain of signal transducing histidine kinase"/>
    <property type="match status" value="1"/>
</dbReference>
<dbReference type="GO" id="GO:0005524">
    <property type="term" value="F:ATP binding"/>
    <property type="evidence" value="ECO:0007669"/>
    <property type="project" value="UniProtKB-KW"/>
</dbReference>
<dbReference type="InterPro" id="IPR003594">
    <property type="entry name" value="HATPase_dom"/>
</dbReference>
<keyword evidence="13" id="KW-0902">Two-component regulatory system</keyword>
<dbReference type="AlphaFoldDB" id="A1VJD1"/>
<evidence type="ECO:0000256" key="10">
    <source>
        <dbReference type="ARBA" id="ARBA00022777"/>
    </source>
</evidence>
<feature type="modified residue" description="4-aspartylphosphate" evidence="19">
    <location>
        <position position="914"/>
    </location>
</feature>
<feature type="domain" description="HAMP" evidence="24">
    <location>
        <begin position="380"/>
        <end position="432"/>
    </location>
</feature>
<dbReference type="PROSITE" id="PS50109">
    <property type="entry name" value="HIS_KIN"/>
    <property type="match status" value="1"/>
</dbReference>
<dbReference type="SMART" id="SM00448">
    <property type="entry name" value="REC"/>
    <property type="match status" value="2"/>
</dbReference>
<dbReference type="Pfam" id="PF00512">
    <property type="entry name" value="HisKA"/>
    <property type="match status" value="1"/>
</dbReference>
<keyword evidence="4" id="KW-1003">Cell membrane</keyword>
<dbReference type="PROSITE" id="PS50885">
    <property type="entry name" value="HAMP"/>
    <property type="match status" value="1"/>
</dbReference>
<protein>
    <recommendedName>
        <fullName evidence="17">Virulence sensor protein BvgS</fullName>
        <ecNumber evidence="3">2.7.13.3</ecNumber>
    </recommendedName>
</protein>
<dbReference type="InterPro" id="IPR036097">
    <property type="entry name" value="HisK_dim/P_sf"/>
</dbReference>
<evidence type="ECO:0000256" key="19">
    <source>
        <dbReference type="PROSITE-ProRule" id="PRU00169"/>
    </source>
</evidence>
<dbReference type="FunFam" id="3.30.565.10:FF:000010">
    <property type="entry name" value="Sensor histidine kinase RcsC"/>
    <property type="match status" value="1"/>
</dbReference>
<dbReference type="InterPro" id="IPR011006">
    <property type="entry name" value="CheY-like_superfamily"/>
</dbReference>
<dbReference type="InterPro" id="IPR008207">
    <property type="entry name" value="Sig_transdc_His_kin_Hpt_dom"/>
</dbReference>
<dbReference type="GO" id="GO:0000155">
    <property type="term" value="F:phosphorelay sensor kinase activity"/>
    <property type="evidence" value="ECO:0007669"/>
    <property type="project" value="InterPro"/>
</dbReference>
<dbReference type="STRING" id="365044.Pnap_0437"/>
<keyword evidence="12 21" id="KW-1133">Transmembrane helix</keyword>
<evidence type="ECO:0000256" key="13">
    <source>
        <dbReference type="ARBA" id="ARBA00023012"/>
    </source>
</evidence>
<dbReference type="Pfam" id="PF01627">
    <property type="entry name" value="Hpt"/>
    <property type="match status" value="1"/>
</dbReference>
<proteinExistence type="predicted"/>
<dbReference type="Gene3D" id="3.30.565.10">
    <property type="entry name" value="Histidine kinase-like ATPase, C-terminal domain"/>
    <property type="match status" value="1"/>
</dbReference>
<evidence type="ECO:0000256" key="7">
    <source>
        <dbReference type="ARBA" id="ARBA00022692"/>
    </source>
</evidence>
<dbReference type="PROSITE" id="PS50110">
    <property type="entry name" value="RESPONSE_REGULATORY"/>
    <property type="match status" value="2"/>
</dbReference>
<feature type="region of interest" description="Disordered" evidence="20">
    <location>
        <begin position="144"/>
        <end position="175"/>
    </location>
</feature>
<gene>
    <name evidence="26" type="ordered locus">Pnap_0437</name>
</gene>
<dbReference type="Gene3D" id="3.40.50.2300">
    <property type="match status" value="2"/>
</dbReference>
<keyword evidence="8" id="KW-0732">Signal</keyword>
<accession>A1VJD1</accession>
<dbReference type="Pfam" id="PF00072">
    <property type="entry name" value="Response_reg"/>
    <property type="match status" value="2"/>
</dbReference>
<dbReference type="Pfam" id="PF02518">
    <property type="entry name" value="HATPase_c"/>
    <property type="match status" value="1"/>
</dbReference>
<dbReference type="CDD" id="cd00088">
    <property type="entry name" value="HPT"/>
    <property type="match status" value="1"/>
</dbReference>
<evidence type="ECO:0000256" key="5">
    <source>
        <dbReference type="ARBA" id="ARBA00022553"/>
    </source>
</evidence>
<dbReference type="EMBL" id="CP000529">
    <property type="protein sequence ID" value="ABM35759.1"/>
    <property type="molecule type" value="Genomic_DNA"/>
</dbReference>
<evidence type="ECO:0000256" key="14">
    <source>
        <dbReference type="ARBA" id="ARBA00023026"/>
    </source>
</evidence>
<reference evidence="27" key="1">
    <citation type="journal article" date="2009" name="Environ. Microbiol.">
        <title>The genome of Polaromonas naphthalenivorans strain CJ2, isolated from coal tar-contaminated sediment, reveals physiological and metabolic versatility and evolution through extensive horizontal gene transfer.</title>
        <authorList>
            <person name="Yagi J.M."/>
            <person name="Sims D."/>
            <person name="Brettin T."/>
            <person name="Bruce D."/>
            <person name="Madsen E.L."/>
        </authorList>
    </citation>
    <scope>NUCLEOTIDE SEQUENCE [LARGE SCALE GENOMIC DNA]</scope>
    <source>
        <strain evidence="27">CJ2</strain>
    </source>
</reference>
<evidence type="ECO:0000256" key="8">
    <source>
        <dbReference type="ARBA" id="ARBA00022729"/>
    </source>
</evidence>
<dbReference type="FunFam" id="1.10.287.130:FF:000003">
    <property type="entry name" value="Histidine kinase"/>
    <property type="match status" value="1"/>
</dbReference>
<feature type="compositionally biased region" description="Basic and acidic residues" evidence="20">
    <location>
        <begin position="161"/>
        <end position="175"/>
    </location>
</feature>
<keyword evidence="11" id="KW-0067">ATP-binding</keyword>
<keyword evidence="5 19" id="KW-0597">Phosphoprotein</keyword>
<evidence type="ECO:0000313" key="27">
    <source>
        <dbReference type="Proteomes" id="UP000000644"/>
    </source>
</evidence>
<dbReference type="InterPro" id="IPR003660">
    <property type="entry name" value="HAMP_dom"/>
</dbReference>
<evidence type="ECO:0000313" key="26">
    <source>
        <dbReference type="EMBL" id="ABM35759.1"/>
    </source>
</evidence>
<evidence type="ECO:0000256" key="17">
    <source>
        <dbReference type="ARBA" id="ARBA00070152"/>
    </source>
</evidence>
<keyword evidence="27" id="KW-1185">Reference proteome</keyword>
<evidence type="ECO:0000256" key="12">
    <source>
        <dbReference type="ARBA" id="ARBA00022989"/>
    </source>
</evidence>
<evidence type="ECO:0000259" key="22">
    <source>
        <dbReference type="PROSITE" id="PS50109"/>
    </source>
</evidence>
<dbReference type="InterPro" id="IPR001789">
    <property type="entry name" value="Sig_transdc_resp-reg_receiver"/>
</dbReference>
<dbReference type="InterPro" id="IPR036890">
    <property type="entry name" value="HATPase_C_sf"/>
</dbReference>
<keyword evidence="14" id="KW-0843">Virulence</keyword>
<comment type="catalytic activity">
    <reaction evidence="1">
        <text>ATP + protein L-histidine = ADP + protein N-phospho-L-histidine.</text>
        <dbReference type="EC" id="2.7.13.3"/>
    </reaction>
</comment>
<dbReference type="InterPro" id="IPR036641">
    <property type="entry name" value="HPT_dom_sf"/>
</dbReference>
<dbReference type="SMART" id="SM00388">
    <property type="entry name" value="HisKA"/>
    <property type="match status" value="1"/>
</dbReference>
<dbReference type="PRINTS" id="PR00344">
    <property type="entry name" value="BCTRLSENSOR"/>
</dbReference>
<dbReference type="eggNOG" id="COG2205">
    <property type="taxonomic scope" value="Bacteria"/>
</dbReference>
<dbReference type="PANTHER" id="PTHR45339">
    <property type="entry name" value="HYBRID SIGNAL TRANSDUCTION HISTIDINE KINASE J"/>
    <property type="match status" value="1"/>
</dbReference>
<evidence type="ECO:0000256" key="15">
    <source>
        <dbReference type="ARBA" id="ARBA00023136"/>
    </source>
</evidence>
<feature type="transmembrane region" description="Helical" evidence="21">
    <location>
        <begin position="361"/>
        <end position="380"/>
    </location>
</feature>
<evidence type="ECO:0000256" key="11">
    <source>
        <dbReference type="ARBA" id="ARBA00022840"/>
    </source>
</evidence>
<evidence type="ECO:0000256" key="1">
    <source>
        <dbReference type="ARBA" id="ARBA00000085"/>
    </source>
</evidence>
<evidence type="ECO:0000256" key="16">
    <source>
        <dbReference type="ARBA" id="ARBA00058004"/>
    </source>
</evidence>
<evidence type="ECO:0000256" key="18">
    <source>
        <dbReference type="PROSITE-ProRule" id="PRU00110"/>
    </source>
</evidence>
<feature type="domain" description="Histidine kinase" evidence="22">
    <location>
        <begin position="479"/>
        <end position="702"/>
    </location>
</feature>
<dbReference type="RefSeq" id="WP_011799859.1">
    <property type="nucleotide sequence ID" value="NC_008781.1"/>
</dbReference>
<evidence type="ECO:0000259" key="24">
    <source>
        <dbReference type="PROSITE" id="PS50885"/>
    </source>
</evidence>
<dbReference type="InterPro" id="IPR003661">
    <property type="entry name" value="HisK_dim/P_dom"/>
</dbReference>
<evidence type="ECO:0000256" key="20">
    <source>
        <dbReference type="SAM" id="MobiDB-lite"/>
    </source>
</evidence>
<evidence type="ECO:0000259" key="23">
    <source>
        <dbReference type="PROSITE" id="PS50110"/>
    </source>
</evidence>
<keyword evidence="6" id="KW-0808">Transferase</keyword>
<dbReference type="CDD" id="cd18773">
    <property type="entry name" value="PDC1_HK_sensor"/>
    <property type="match status" value="1"/>
</dbReference>
<dbReference type="Pfam" id="PF02743">
    <property type="entry name" value="dCache_1"/>
    <property type="match status" value="1"/>
</dbReference>
<dbReference type="GO" id="GO:0005886">
    <property type="term" value="C:plasma membrane"/>
    <property type="evidence" value="ECO:0007669"/>
    <property type="project" value="UniProtKB-SubCell"/>
</dbReference>
<name>A1VJD1_POLNA</name>
<dbReference type="CDD" id="cd16922">
    <property type="entry name" value="HATPase_EvgS-ArcB-TorS-like"/>
    <property type="match status" value="1"/>
</dbReference>
<evidence type="ECO:0000256" key="21">
    <source>
        <dbReference type="SAM" id="Phobius"/>
    </source>
</evidence>
<dbReference type="SMART" id="SM00073">
    <property type="entry name" value="HPT"/>
    <property type="match status" value="1"/>
</dbReference>
<dbReference type="SUPFAM" id="SSF55874">
    <property type="entry name" value="ATPase domain of HSP90 chaperone/DNA topoisomerase II/histidine kinase"/>
    <property type="match status" value="1"/>
</dbReference>
<dbReference type="CDD" id="cd00082">
    <property type="entry name" value="HisKA"/>
    <property type="match status" value="1"/>
</dbReference>
<dbReference type="HOGENOM" id="CLU_000445_104_15_4"/>
<dbReference type="InterPro" id="IPR004358">
    <property type="entry name" value="Sig_transdc_His_kin-like_C"/>
</dbReference>
<dbReference type="Gene3D" id="3.30.450.20">
    <property type="entry name" value="PAS domain"/>
    <property type="match status" value="2"/>
</dbReference>
<evidence type="ECO:0000256" key="4">
    <source>
        <dbReference type="ARBA" id="ARBA00022475"/>
    </source>
</evidence>
<feature type="modified residue" description="4-aspartylphosphate" evidence="19">
    <location>
        <position position="772"/>
    </location>
</feature>
<feature type="domain" description="Response regulatory" evidence="23">
    <location>
        <begin position="855"/>
        <end position="981"/>
    </location>
</feature>
<dbReference type="eggNOG" id="COG0642">
    <property type="taxonomic scope" value="Bacteria"/>
</dbReference>
<dbReference type="Gene3D" id="1.20.120.160">
    <property type="entry name" value="HPT domain"/>
    <property type="match status" value="1"/>
</dbReference>
<keyword evidence="7 21" id="KW-0812">Transmembrane</keyword>
<dbReference type="SUPFAM" id="SSF47226">
    <property type="entry name" value="Histidine-containing phosphotransfer domain, HPT domain"/>
    <property type="match status" value="1"/>
</dbReference>
<feature type="modified residue" description="Phosphohistidine" evidence="18">
    <location>
        <position position="1069"/>
    </location>
</feature>
<dbReference type="SMART" id="SM00387">
    <property type="entry name" value="HATPase_c"/>
    <property type="match status" value="1"/>
</dbReference>
<dbReference type="PANTHER" id="PTHR45339:SF1">
    <property type="entry name" value="HYBRID SIGNAL TRANSDUCTION HISTIDINE KINASE J"/>
    <property type="match status" value="1"/>
</dbReference>
<feature type="domain" description="Response regulatory" evidence="23">
    <location>
        <begin position="723"/>
        <end position="834"/>
    </location>
</feature>
<dbReference type="PROSITE" id="PS50894">
    <property type="entry name" value="HPT"/>
    <property type="match status" value="1"/>
</dbReference>
<dbReference type="InterPro" id="IPR029151">
    <property type="entry name" value="Sensor-like_sf"/>
</dbReference>
<dbReference type="OrthoDB" id="5290456at2"/>
<evidence type="ECO:0000256" key="3">
    <source>
        <dbReference type="ARBA" id="ARBA00012438"/>
    </source>
</evidence>
<keyword evidence="10 26" id="KW-0418">Kinase</keyword>
<sequence length="1130" mass="122092">MSSGARPLAMTFSLRTVLITSLLLFSLLPAGVVGWFLYRSNLQSVELLSGKIIEDMTQRIKTDVQGHLAQAHVVLNGLIHEQPDVSAVRRARQLIESPALFEQTAFAMTRMTPDVPRMYVGSARGEFLSVETFAQDASTRVRVSERKEGGDGRGLFMAESPGDRRHGLPAEKGGYDPRSRPWYRAAMDNKGRAFTPISVLAADRQLRLTLAQPVYGADGGALGVFAVDLPLKSLNQMLQSMRISARGAVFLVDEQGFMVASSTGDELFSGGAGNLQRHKPLQSRNPIIRQAYGEAAPSLGQTLESSVQRVSFLRRISMADDTLMVALQPFGESMGVRWSLVVAAPESDFTAVAQAALKKTLAVTALILLLGALLAIALAWRLSRHFRRLGEAAALLALGEVPPVQPASRIAEVRQLSQTLHDSAGELQRHRAAIQAQTLALHEANETLEDRVASRTAELNASRDEALGAARAKAAFLAAMSHEIRTPLNGVVGMTTLLADTPLDLEQRDYVHTMRISSDQLLGVINDILDFSKIESGKLELENEPLNLLATIEEACDIGAPRAREKGLELLVDLGDELPGWVRGDVTRLRQILLNLVNNAVKFTEKGQVVVSAHVLEDFSPGRGGLVEFRIKDSGIGIEPDRQAALFQSFVQVDASTTRKYGGTGLGLAICQRLVRLMGGQIGLESAPGDGSTFWFTARLGHADAPEVAMLSALHLVSLAGKRVAVLDDTQLNLRILDKQLRRWGMQPVLFERAAEALAWLAGNPVDVVISDMHMPEMDGLSFARLLRERTPATPIVLLTSGTMPSGEQARVFDARLLKPYRQSQLFESLARVTSAPVEVQKVARSEPAAARNQFILVADDNAINLKVALAMLAKLGYEAATAVNGSEAVDRVAASLRTGLGETPRQYAAILMDANMPVMDGFVVSRLIISTHGTQAPPIIALTASVLEEDRQRCLQAGMVGFLPKPLRIDELSESLARYARQAEPENATKIIAADAVPDAQDAQSGIKPEQVLIDWNRLEQFREFDDDELSMTREVVLLFITEMPQRIDDIRGALSACDSAALSRAAHALKGAASNVGAQALSGACAALEQSCLQGQWPADAALQVAALVAFADQTCQALKGWTAAQAA</sequence>
<keyword evidence="9" id="KW-0547">Nucleotide-binding</keyword>
<evidence type="ECO:0000256" key="2">
    <source>
        <dbReference type="ARBA" id="ARBA00004651"/>
    </source>
</evidence>